<dbReference type="PANTHER" id="PTHR33908">
    <property type="entry name" value="MANNOSYLTRANSFERASE YKCB-RELATED"/>
    <property type="match status" value="1"/>
</dbReference>
<organism evidence="9 10">
    <name type="scientific">Xanthomonas axonopodis</name>
    <dbReference type="NCBI Taxonomy" id="53413"/>
    <lineage>
        <taxon>Bacteria</taxon>
        <taxon>Pseudomonadati</taxon>
        <taxon>Pseudomonadota</taxon>
        <taxon>Gammaproteobacteria</taxon>
        <taxon>Lysobacterales</taxon>
        <taxon>Lysobacteraceae</taxon>
        <taxon>Xanthomonas</taxon>
    </lineage>
</organism>
<evidence type="ECO:0000256" key="8">
    <source>
        <dbReference type="SAM" id="Phobius"/>
    </source>
</evidence>
<keyword evidence="4" id="KW-0808">Transferase</keyword>
<protein>
    <submittedName>
        <fullName evidence="9">Membrane protein</fullName>
    </submittedName>
</protein>
<keyword evidence="6 8" id="KW-1133">Transmembrane helix</keyword>
<dbReference type="GO" id="GO:0005886">
    <property type="term" value="C:plasma membrane"/>
    <property type="evidence" value="ECO:0007669"/>
    <property type="project" value="UniProtKB-SubCell"/>
</dbReference>
<keyword evidence="2" id="KW-1003">Cell membrane</keyword>
<dbReference type="Proteomes" id="UP000054035">
    <property type="component" value="Unassembled WGS sequence"/>
</dbReference>
<reference evidence="9 10" key="1">
    <citation type="submission" date="2014-02" db="EMBL/GenBank/DDBJ databases">
        <title>Genome sequence of Xanthomonas axonopodis DSM 3585 (T).</title>
        <authorList>
            <person name="Midha S."/>
            <person name="Patil P.B."/>
        </authorList>
    </citation>
    <scope>NUCLEOTIDE SEQUENCE [LARGE SCALE GENOMIC DNA]</scope>
    <source>
        <strain evidence="9 10">DSM 3585</strain>
    </source>
</reference>
<keyword evidence="7 8" id="KW-0472">Membrane</keyword>
<evidence type="ECO:0000256" key="1">
    <source>
        <dbReference type="ARBA" id="ARBA00004651"/>
    </source>
</evidence>
<feature type="transmembrane region" description="Helical" evidence="8">
    <location>
        <begin position="378"/>
        <end position="398"/>
    </location>
</feature>
<name>A0A0P6VV18_9XANT</name>
<evidence type="ECO:0000256" key="4">
    <source>
        <dbReference type="ARBA" id="ARBA00022679"/>
    </source>
</evidence>
<feature type="transmembrane region" description="Helical" evidence="8">
    <location>
        <begin position="320"/>
        <end position="339"/>
    </location>
</feature>
<evidence type="ECO:0000256" key="7">
    <source>
        <dbReference type="ARBA" id="ARBA00023136"/>
    </source>
</evidence>
<keyword evidence="5 8" id="KW-0812">Transmembrane</keyword>
<dbReference type="InterPro" id="IPR050297">
    <property type="entry name" value="LipidA_mod_glycosyltrf_83"/>
</dbReference>
<keyword evidence="3" id="KW-0328">Glycosyltransferase</keyword>
<evidence type="ECO:0000256" key="2">
    <source>
        <dbReference type="ARBA" id="ARBA00022475"/>
    </source>
</evidence>
<evidence type="ECO:0000256" key="3">
    <source>
        <dbReference type="ARBA" id="ARBA00022676"/>
    </source>
</evidence>
<dbReference type="GO" id="GO:0016763">
    <property type="term" value="F:pentosyltransferase activity"/>
    <property type="evidence" value="ECO:0007669"/>
    <property type="project" value="TreeGrafter"/>
</dbReference>
<feature type="transmembrane region" description="Helical" evidence="8">
    <location>
        <begin position="184"/>
        <end position="209"/>
    </location>
</feature>
<dbReference type="GO" id="GO:0009103">
    <property type="term" value="P:lipopolysaccharide biosynthetic process"/>
    <property type="evidence" value="ECO:0007669"/>
    <property type="project" value="UniProtKB-ARBA"/>
</dbReference>
<feature type="transmembrane region" description="Helical" evidence="8">
    <location>
        <begin position="345"/>
        <end position="366"/>
    </location>
</feature>
<dbReference type="PANTHER" id="PTHR33908:SF11">
    <property type="entry name" value="MEMBRANE PROTEIN"/>
    <property type="match status" value="1"/>
</dbReference>
<sequence>MTEQPIPNRGLLPARILLCYSAIALLIMLVFSWSMPPIDASGFRQTQTALSIDWMLRGGPFLSYLTPVLGAPWSIPFELPLFQWLAALLSEVTGMSADNSGRLLSTLFHVGCIWMSYRITLVLRPDRVLALCIAGAFAVSPLAQLWGRSVMMESTAVFFGLVFVWAMARLYVQPRAWHGGVAVAAAVLAALIKITTFFGFAIFTVLALAWVALREHGWRPQWLVGHWRLLGWGAVAAVAALVALLLWLQHADALKAQSLLGQQVTSASLSGFNYGTLQQRLNPAIWWGTIFKKRFAGPVGSNWVFLIILIAGLSIRQIRAAVVLLLLAYLAPMLAFTNLQVVHPYYQFAQVVFATSIVGLVLWWVVQRGQAIGKPGRGVALAVFLCLLSLGSGLVSSLKNMKEARAPTSISQIAEQIRAATPEQGVVVAFGDDWSSELPYRSGRRAVMIADWASDQALQSLASTDIALGGLPLAAMVDCPNKVGSTPQRAQWHAEIVQRYSAGAQPQTIGDCRYWLHR</sequence>
<dbReference type="RefSeq" id="WP_054319081.1">
    <property type="nucleotide sequence ID" value="NZ_JFAQ01000069.1"/>
</dbReference>
<comment type="caution">
    <text evidence="9">The sequence shown here is derived from an EMBL/GenBank/DDBJ whole genome shotgun (WGS) entry which is preliminary data.</text>
</comment>
<feature type="transmembrane region" description="Helical" evidence="8">
    <location>
        <begin position="128"/>
        <end position="146"/>
    </location>
</feature>
<evidence type="ECO:0000256" key="5">
    <source>
        <dbReference type="ARBA" id="ARBA00022692"/>
    </source>
</evidence>
<dbReference type="OrthoDB" id="4680035at2"/>
<proteinExistence type="predicted"/>
<feature type="transmembrane region" description="Helical" evidence="8">
    <location>
        <begin position="295"/>
        <end position="313"/>
    </location>
</feature>
<dbReference type="EMBL" id="JFAQ01000069">
    <property type="protein sequence ID" value="KPL49421.1"/>
    <property type="molecule type" value="Genomic_DNA"/>
</dbReference>
<gene>
    <name evidence="9" type="ORF">XAXN_07645</name>
</gene>
<feature type="transmembrane region" description="Helical" evidence="8">
    <location>
        <begin position="103"/>
        <end position="121"/>
    </location>
</feature>
<feature type="transmembrane region" description="Helical" evidence="8">
    <location>
        <begin position="12"/>
        <end position="33"/>
    </location>
</feature>
<evidence type="ECO:0000313" key="10">
    <source>
        <dbReference type="Proteomes" id="UP000054035"/>
    </source>
</evidence>
<evidence type="ECO:0000313" key="9">
    <source>
        <dbReference type="EMBL" id="KPL49421.1"/>
    </source>
</evidence>
<comment type="subcellular location">
    <subcellularLocation>
        <location evidence="1">Cell membrane</location>
        <topology evidence="1">Multi-pass membrane protein</topology>
    </subcellularLocation>
</comment>
<evidence type="ECO:0000256" key="6">
    <source>
        <dbReference type="ARBA" id="ARBA00022989"/>
    </source>
</evidence>
<dbReference type="PATRIC" id="fig|53413.25.peg.4013"/>
<dbReference type="AlphaFoldDB" id="A0A0P6VV18"/>
<accession>A0A0P6VV18</accession>
<feature type="transmembrane region" description="Helical" evidence="8">
    <location>
        <begin position="229"/>
        <end position="247"/>
    </location>
</feature>
<feature type="transmembrane region" description="Helical" evidence="8">
    <location>
        <begin position="152"/>
        <end position="172"/>
    </location>
</feature>